<dbReference type="PANTHER" id="PTHR42715:SF12">
    <property type="entry name" value="BETA-GLUCOSIDASE G-RELATED"/>
    <property type="match status" value="1"/>
</dbReference>
<keyword evidence="6" id="KW-0964">Secreted</keyword>
<comment type="subcellular location">
    <subcellularLocation>
        <location evidence="2">Secreted</location>
    </subcellularLocation>
</comment>
<dbReference type="SMART" id="SM01217">
    <property type="entry name" value="Fn3_like"/>
    <property type="match status" value="1"/>
</dbReference>
<evidence type="ECO:0000256" key="9">
    <source>
        <dbReference type="ARBA" id="ARBA00023180"/>
    </source>
</evidence>
<evidence type="ECO:0000256" key="6">
    <source>
        <dbReference type="ARBA" id="ARBA00022525"/>
    </source>
</evidence>
<evidence type="ECO:0000256" key="18">
    <source>
        <dbReference type="SAM" id="SignalP"/>
    </source>
</evidence>
<evidence type="ECO:0000256" key="7">
    <source>
        <dbReference type="ARBA" id="ARBA00022729"/>
    </source>
</evidence>
<keyword evidence="9" id="KW-0325">Glycoprotein</keyword>
<dbReference type="PRINTS" id="PR00133">
    <property type="entry name" value="GLHYDRLASE3"/>
</dbReference>
<evidence type="ECO:0000256" key="11">
    <source>
        <dbReference type="ARBA" id="ARBA00023295"/>
    </source>
</evidence>
<dbReference type="InterPro" id="IPR017853">
    <property type="entry name" value="GH"/>
</dbReference>
<comment type="pathway">
    <text evidence="3">Glycan metabolism; cellulose degradation.</text>
</comment>
<dbReference type="EC" id="3.2.1.21" evidence="5"/>
<name>A0ABR4P9K9_9HELO</name>
<reference evidence="20 21" key="1">
    <citation type="submission" date="2024-06" db="EMBL/GenBank/DDBJ databases">
        <title>Complete genome of Phlyctema vagabunda strain 19-DSS-EL-015.</title>
        <authorList>
            <person name="Fiorenzani C."/>
        </authorList>
    </citation>
    <scope>NUCLEOTIDE SEQUENCE [LARGE SCALE GENOMIC DNA]</scope>
    <source>
        <strain evidence="20 21">19-DSS-EL-015</strain>
    </source>
</reference>
<dbReference type="PANTHER" id="PTHR42715">
    <property type="entry name" value="BETA-GLUCOSIDASE"/>
    <property type="match status" value="1"/>
</dbReference>
<evidence type="ECO:0000256" key="10">
    <source>
        <dbReference type="ARBA" id="ARBA00023277"/>
    </source>
</evidence>
<evidence type="ECO:0000259" key="19">
    <source>
        <dbReference type="SMART" id="SM01217"/>
    </source>
</evidence>
<comment type="similarity">
    <text evidence="4">Belongs to the glycosyl hydrolase 3 family.</text>
</comment>
<comment type="catalytic activity">
    <reaction evidence="1">
        <text>Hydrolysis of terminal, non-reducing beta-D-glucosyl residues with release of beta-D-glucose.</text>
        <dbReference type="EC" id="3.2.1.21"/>
    </reaction>
</comment>
<gene>
    <name evidence="20" type="ORF">PVAG01_08508</name>
</gene>
<keyword evidence="10" id="KW-0119">Carbohydrate metabolism</keyword>
<dbReference type="Proteomes" id="UP001629113">
    <property type="component" value="Unassembled WGS sequence"/>
</dbReference>
<dbReference type="SUPFAM" id="SSF51445">
    <property type="entry name" value="(Trans)glycosidases"/>
    <property type="match status" value="1"/>
</dbReference>
<evidence type="ECO:0000256" key="5">
    <source>
        <dbReference type="ARBA" id="ARBA00012744"/>
    </source>
</evidence>
<feature type="signal peptide" evidence="18">
    <location>
        <begin position="1"/>
        <end position="19"/>
    </location>
</feature>
<evidence type="ECO:0000256" key="8">
    <source>
        <dbReference type="ARBA" id="ARBA00022801"/>
    </source>
</evidence>
<keyword evidence="12" id="KW-0624">Polysaccharide degradation</keyword>
<dbReference type="InterPro" id="IPR013783">
    <property type="entry name" value="Ig-like_fold"/>
</dbReference>
<dbReference type="InterPro" id="IPR036962">
    <property type="entry name" value="Glyco_hydro_3_N_sf"/>
</dbReference>
<organism evidence="20 21">
    <name type="scientific">Phlyctema vagabunda</name>
    <dbReference type="NCBI Taxonomy" id="108571"/>
    <lineage>
        <taxon>Eukaryota</taxon>
        <taxon>Fungi</taxon>
        <taxon>Dikarya</taxon>
        <taxon>Ascomycota</taxon>
        <taxon>Pezizomycotina</taxon>
        <taxon>Leotiomycetes</taxon>
        <taxon>Helotiales</taxon>
        <taxon>Dermateaceae</taxon>
        <taxon>Phlyctema</taxon>
    </lineage>
</organism>
<evidence type="ECO:0000256" key="16">
    <source>
        <dbReference type="ARBA" id="ARBA00041601"/>
    </source>
</evidence>
<comment type="function">
    <text evidence="13">Beta-glucosidases are one of a number of cellulolytic enzymes involved in the degradation of cellulosic biomass. Catalyzes the last step releasing glucose from the inhibitory cellobiose.</text>
</comment>
<dbReference type="InterPro" id="IPR026891">
    <property type="entry name" value="Fn3-like"/>
</dbReference>
<evidence type="ECO:0000256" key="14">
    <source>
        <dbReference type="ARBA" id="ARBA00039579"/>
    </source>
</evidence>
<dbReference type="InterPro" id="IPR036881">
    <property type="entry name" value="Glyco_hydro_3_C_sf"/>
</dbReference>
<dbReference type="Gene3D" id="2.60.40.10">
    <property type="entry name" value="Immunoglobulins"/>
    <property type="match status" value="1"/>
</dbReference>
<keyword evidence="8" id="KW-0378">Hydrolase</keyword>
<dbReference type="Pfam" id="PF14310">
    <property type="entry name" value="Fn3-like"/>
    <property type="match status" value="1"/>
</dbReference>
<evidence type="ECO:0000313" key="21">
    <source>
        <dbReference type="Proteomes" id="UP001629113"/>
    </source>
</evidence>
<keyword evidence="11" id="KW-0326">Glycosidase</keyword>
<evidence type="ECO:0000256" key="4">
    <source>
        <dbReference type="ARBA" id="ARBA00005336"/>
    </source>
</evidence>
<evidence type="ECO:0000313" key="20">
    <source>
        <dbReference type="EMBL" id="KAL3420009.1"/>
    </source>
</evidence>
<dbReference type="Pfam" id="PF01915">
    <property type="entry name" value="Glyco_hydro_3_C"/>
    <property type="match status" value="1"/>
</dbReference>
<proteinExistence type="inferred from homology"/>
<protein>
    <recommendedName>
        <fullName evidence="14">Probable beta-glucosidase G</fullName>
        <ecNumber evidence="5">3.2.1.21</ecNumber>
    </recommendedName>
    <alternativeName>
        <fullName evidence="15">Beta-D-glucoside glucohydrolase G</fullName>
    </alternativeName>
    <alternativeName>
        <fullName evidence="16">Cellobiase G</fullName>
    </alternativeName>
    <alternativeName>
        <fullName evidence="17">Gentiobiase G</fullName>
    </alternativeName>
</protein>
<dbReference type="Gene3D" id="3.20.20.300">
    <property type="entry name" value="Glycoside hydrolase, family 3, N-terminal domain"/>
    <property type="match status" value="1"/>
</dbReference>
<evidence type="ECO:0000256" key="17">
    <source>
        <dbReference type="ARBA" id="ARBA00041808"/>
    </source>
</evidence>
<comment type="caution">
    <text evidence="20">The sequence shown here is derived from an EMBL/GenBank/DDBJ whole genome shotgun (WGS) entry which is preliminary data.</text>
</comment>
<dbReference type="InterPro" id="IPR001764">
    <property type="entry name" value="Glyco_hydro_3_N"/>
</dbReference>
<dbReference type="Pfam" id="PF00933">
    <property type="entry name" value="Glyco_hydro_3"/>
    <property type="match status" value="1"/>
</dbReference>
<dbReference type="InterPro" id="IPR050288">
    <property type="entry name" value="Cellulose_deg_GH3"/>
</dbReference>
<evidence type="ECO:0000256" key="3">
    <source>
        <dbReference type="ARBA" id="ARBA00004987"/>
    </source>
</evidence>
<dbReference type="Gene3D" id="3.40.50.1700">
    <property type="entry name" value="Glycoside hydrolase family 3 C-terminal domain"/>
    <property type="match status" value="1"/>
</dbReference>
<evidence type="ECO:0000256" key="1">
    <source>
        <dbReference type="ARBA" id="ARBA00000448"/>
    </source>
</evidence>
<dbReference type="SUPFAM" id="SSF52279">
    <property type="entry name" value="Beta-D-glucan exohydrolase, C-terminal domain"/>
    <property type="match status" value="1"/>
</dbReference>
<evidence type="ECO:0000256" key="15">
    <source>
        <dbReference type="ARBA" id="ARBA00041276"/>
    </source>
</evidence>
<evidence type="ECO:0000256" key="2">
    <source>
        <dbReference type="ARBA" id="ARBA00004613"/>
    </source>
</evidence>
<keyword evidence="21" id="KW-1185">Reference proteome</keyword>
<evidence type="ECO:0000256" key="12">
    <source>
        <dbReference type="ARBA" id="ARBA00023326"/>
    </source>
</evidence>
<accession>A0ABR4P9K9</accession>
<feature type="chain" id="PRO_5047012066" description="Probable beta-glucosidase G" evidence="18">
    <location>
        <begin position="20"/>
        <end position="783"/>
    </location>
</feature>
<evidence type="ECO:0000256" key="13">
    <source>
        <dbReference type="ARBA" id="ARBA00024983"/>
    </source>
</evidence>
<feature type="domain" description="Fibronectin type III-like" evidence="19">
    <location>
        <begin position="697"/>
        <end position="771"/>
    </location>
</feature>
<dbReference type="EMBL" id="JBFCZG010000007">
    <property type="protein sequence ID" value="KAL3420009.1"/>
    <property type="molecule type" value="Genomic_DNA"/>
</dbReference>
<dbReference type="InterPro" id="IPR002772">
    <property type="entry name" value="Glyco_hydro_3_C"/>
</dbReference>
<keyword evidence="7 18" id="KW-0732">Signal</keyword>
<sequence length="783" mass="84116">MLLLSTIFSLLALACETSSQDSRYGISWDEAKIKANDFVGQLNATEKAYIATGTSTSLSGCIGNIDAIPRLNFTGICIEDGPSGLNRADLVSVFPAGLTVAATWDVTLMLERGQAIGSEFREKGVHVYLGPSAGPLGRHVIGGRDWEGFSPDPYLTGIAMRETVQGVQSAGVQTTAKHFIGNEQELMRSNIVLPNGTNVEAISAIIDDRTFHELYLWPFADAVKAGTASIMCAYNRVNSTYSCENPHILNHVLKNELGFGGYVMSDFFATHSGVQSAQNGLDMNMPGAINEDAQRTSSGESYWGANLVNAVNNGSLPLTRLDDMAERIMTPYFALGQDQGFPTIDPSLLTTLAALYGVSLGYQIEARDVRADHAKLIRKIGADGTVLLKNLNSTLPLKSLKHIGIFGNDAPDPTYGSYYPLLTDSASGPEFGTLDIGGGSGTVRHSSLTSPARAIQDRAEKEGVRVQYIFDNSIIAANDFSSIYPTPEICLVFLKAYATEGNDRPGLELSWDSAAVVENVVSLCPSTIVITHSAGVNTLPFAANPNVTAILAAHYPGEQTGNSIADILFGDVNPSGKLPYTIPANGDDCNIPIVNITGSNMYNASGWQANFTEGQLIDYRCFDAHDIEPLYEFGFGLSYTAFEISDTLNVQASTSADISAYPNQTYEVAPGGNPDLWTQLATATTGVTNSGRVAGATVVQLYLSLPEQSAAITSTTPRKVLRGFSKVHLEAGESQILQFSLTRRDFSYWDVDAQDWRIPEGEFGISVGFSSRDLLQSAAIEFF</sequence>